<accession>A0A2H0BU10</accession>
<evidence type="ECO:0000313" key="2">
    <source>
        <dbReference type="Proteomes" id="UP000231581"/>
    </source>
</evidence>
<evidence type="ECO:0000313" key="1">
    <source>
        <dbReference type="EMBL" id="PIP60999.1"/>
    </source>
</evidence>
<dbReference type="Proteomes" id="UP000231581">
    <property type="component" value="Unassembled WGS sequence"/>
</dbReference>
<protein>
    <submittedName>
        <fullName evidence="1">Uncharacterized protein</fullName>
    </submittedName>
</protein>
<reference evidence="1 2" key="1">
    <citation type="submission" date="2017-09" db="EMBL/GenBank/DDBJ databases">
        <title>Depth-based differentiation of microbial function through sediment-hosted aquifers and enrichment of novel symbionts in the deep terrestrial subsurface.</title>
        <authorList>
            <person name="Probst A.J."/>
            <person name="Ladd B."/>
            <person name="Jarett J.K."/>
            <person name="Geller-Mcgrath D.E."/>
            <person name="Sieber C.M."/>
            <person name="Emerson J.B."/>
            <person name="Anantharaman K."/>
            <person name="Thomas B.C."/>
            <person name="Malmstrom R."/>
            <person name="Stieglmeier M."/>
            <person name="Klingl A."/>
            <person name="Woyke T."/>
            <person name="Ryan C.M."/>
            <person name="Banfield J.F."/>
        </authorList>
    </citation>
    <scope>NUCLEOTIDE SEQUENCE [LARGE SCALE GENOMIC DNA]</scope>
    <source>
        <strain evidence="1">CG22_combo_CG10-13_8_21_14_all_47_17</strain>
    </source>
</reference>
<organism evidence="1 2">
    <name type="scientific">Candidatus Uhrbacteria bacterium CG22_combo_CG10-13_8_21_14_all_47_17</name>
    <dbReference type="NCBI Taxonomy" id="1975041"/>
    <lineage>
        <taxon>Bacteria</taxon>
        <taxon>Candidatus Uhriibacteriota</taxon>
    </lineage>
</organism>
<name>A0A2H0BU10_9BACT</name>
<gene>
    <name evidence="1" type="ORF">COX00_00165</name>
</gene>
<comment type="caution">
    <text evidence="1">The sequence shown here is derived from an EMBL/GenBank/DDBJ whole genome shotgun (WGS) entry which is preliminary data.</text>
</comment>
<sequence>MSYEKVQEPVDVVIAFHRDRPEPMMFRWGKQYYQVQKVNLVHTEHIGREKIYFFSVSDAVNAYRLSFRTESLQWRLEEMRAL</sequence>
<proteinExistence type="predicted"/>
<dbReference type="EMBL" id="PCSZ01000005">
    <property type="protein sequence ID" value="PIP60999.1"/>
    <property type="molecule type" value="Genomic_DNA"/>
</dbReference>
<dbReference type="AlphaFoldDB" id="A0A2H0BU10"/>